<dbReference type="SUPFAM" id="SSF51230">
    <property type="entry name" value="Single hybrid motif"/>
    <property type="match status" value="1"/>
</dbReference>
<keyword evidence="5 8" id="KW-0443">Lipid metabolism</keyword>
<proteinExistence type="predicted"/>
<comment type="function">
    <text evidence="8">This protein is a component of the acetyl coenzyme A carboxylase complex; first, biotin carboxylase catalyzes the carboxylation of the carrier protein and then the transcarboxylase transfers the carboxyl group to form malonyl-CoA.</text>
</comment>
<evidence type="ECO:0000256" key="5">
    <source>
        <dbReference type="ARBA" id="ARBA00023098"/>
    </source>
</evidence>
<keyword evidence="3 8" id="KW-0444">Lipid biosynthesis</keyword>
<dbReference type="Gene3D" id="2.40.50.100">
    <property type="match status" value="1"/>
</dbReference>
<name>A0A4P6YRA0_9LACO</name>
<organism evidence="10 11">
    <name type="scientific">Periweissella cryptocerci</name>
    <dbReference type="NCBI Taxonomy" id="2506420"/>
    <lineage>
        <taxon>Bacteria</taxon>
        <taxon>Bacillati</taxon>
        <taxon>Bacillota</taxon>
        <taxon>Bacilli</taxon>
        <taxon>Lactobacillales</taxon>
        <taxon>Lactobacillaceae</taxon>
        <taxon>Periweissella</taxon>
    </lineage>
</organism>
<evidence type="ECO:0000256" key="7">
    <source>
        <dbReference type="ARBA" id="ARBA00023267"/>
    </source>
</evidence>
<feature type="domain" description="Lipoyl-binding" evidence="9">
    <location>
        <begin position="69"/>
        <end position="145"/>
    </location>
</feature>
<evidence type="ECO:0000256" key="4">
    <source>
        <dbReference type="ARBA" id="ARBA00022832"/>
    </source>
</evidence>
<accession>A0A4P6YRA0</accession>
<dbReference type="InterPro" id="IPR011053">
    <property type="entry name" value="Single_hybrid_motif"/>
</dbReference>
<dbReference type="CDD" id="cd06850">
    <property type="entry name" value="biotinyl_domain"/>
    <property type="match status" value="1"/>
</dbReference>
<evidence type="ECO:0000313" key="11">
    <source>
        <dbReference type="Proteomes" id="UP000292886"/>
    </source>
</evidence>
<dbReference type="OrthoDB" id="9811735at2"/>
<evidence type="ECO:0000256" key="8">
    <source>
        <dbReference type="RuleBase" id="RU364072"/>
    </source>
</evidence>
<keyword evidence="7 8" id="KW-0092">Biotin</keyword>
<keyword evidence="11" id="KW-1185">Reference proteome</keyword>
<dbReference type="PRINTS" id="PR01071">
    <property type="entry name" value="ACOABIOTINCC"/>
</dbReference>
<dbReference type="InterPro" id="IPR050709">
    <property type="entry name" value="Biotin_Carboxyl_Carrier/Decarb"/>
</dbReference>
<reference evidence="11" key="1">
    <citation type="submission" date="2019-03" db="EMBL/GenBank/DDBJ databases">
        <title>Weissella sp. 26KH-42 Genome sequencing.</title>
        <authorList>
            <person name="Heo J."/>
            <person name="Kim S.-J."/>
            <person name="Kim J.-S."/>
            <person name="Hong S.-B."/>
            <person name="Kwon S.-W."/>
        </authorList>
    </citation>
    <scope>NUCLEOTIDE SEQUENCE [LARGE SCALE GENOMIC DNA]</scope>
    <source>
        <strain evidence="11">26KH-42</strain>
    </source>
</reference>
<evidence type="ECO:0000256" key="6">
    <source>
        <dbReference type="ARBA" id="ARBA00023160"/>
    </source>
</evidence>
<dbReference type="Pfam" id="PF00364">
    <property type="entry name" value="Biotin_lipoyl"/>
    <property type="match status" value="1"/>
</dbReference>
<dbReference type="EMBL" id="CP037940">
    <property type="protein sequence ID" value="QBO35158.1"/>
    <property type="molecule type" value="Genomic_DNA"/>
</dbReference>
<dbReference type="InterPro" id="IPR001882">
    <property type="entry name" value="Biotin_BS"/>
</dbReference>
<dbReference type="PANTHER" id="PTHR45266">
    <property type="entry name" value="OXALOACETATE DECARBOXYLASE ALPHA CHAIN"/>
    <property type="match status" value="1"/>
</dbReference>
<protein>
    <recommendedName>
        <fullName evidence="2 8">Biotin carboxyl carrier protein of acetyl-CoA carboxylase</fullName>
    </recommendedName>
</protein>
<evidence type="ECO:0000259" key="9">
    <source>
        <dbReference type="PROSITE" id="PS50968"/>
    </source>
</evidence>
<dbReference type="Proteomes" id="UP000292886">
    <property type="component" value="Chromosome"/>
</dbReference>
<evidence type="ECO:0000256" key="2">
    <source>
        <dbReference type="ARBA" id="ARBA00017562"/>
    </source>
</evidence>
<evidence type="ECO:0000256" key="3">
    <source>
        <dbReference type="ARBA" id="ARBA00022516"/>
    </source>
</evidence>
<dbReference type="RefSeq" id="WP_133362238.1">
    <property type="nucleotide sequence ID" value="NZ_CP037940.1"/>
</dbReference>
<dbReference type="InterPro" id="IPR000089">
    <property type="entry name" value="Biotin_lipoyl"/>
</dbReference>
<evidence type="ECO:0000313" key="10">
    <source>
        <dbReference type="EMBL" id="QBO35158.1"/>
    </source>
</evidence>
<dbReference type="GO" id="GO:0003989">
    <property type="term" value="F:acetyl-CoA carboxylase activity"/>
    <property type="evidence" value="ECO:0007669"/>
    <property type="project" value="InterPro"/>
</dbReference>
<dbReference type="AlphaFoldDB" id="A0A4P6YRA0"/>
<keyword evidence="4 8" id="KW-0276">Fatty acid metabolism</keyword>
<dbReference type="PROSITE" id="PS00188">
    <property type="entry name" value="BIOTIN"/>
    <property type="match status" value="1"/>
</dbReference>
<dbReference type="GO" id="GO:0009317">
    <property type="term" value="C:acetyl-CoA carboxylase complex"/>
    <property type="evidence" value="ECO:0007669"/>
    <property type="project" value="InterPro"/>
</dbReference>
<dbReference type="PROSITE" id="PS50968">
    <property type="entry name" value="BIOTINYL_LIPOYL"/>
    <property type="match status" value="1"/>
</dbReference>
<dbReference type="InterPro" id="IPR001249">
    <property type="entry name" value="AcCoA_biotinCC"/>
</dbReference>
<gene>
    <name evidence="10" type="ORF">EQG49_01155</name>
</gene>
<dbReference type="GO" id="GO:0006633">
    <property type="term" value="P:fatty acid biosynthetic process"/>
    <property type="evidence" value="ECO:0007669"/>
    <property type="project" value="UniProtKB-UniPathway"/>
</dbReference>
<evidence type="ECO:0000256" key="1">
    <source>
        <dbReference type="ARBA" id="ARBA00005194"/>
    </source>
</evidence>
<keyword evidence="6 8" id="KW-0275">Fatty acid biosynthesis</keyword>
<dbReference type="PANTHER" id="PTHR45266:SF3">
    <property type="entry name" value="OXALOACETATE DECARBOXYLASE ALPHA CHAIN"/>
    <property type="match status" value="1"/>
</dbReference>
<sequence length="147" mass="15783">MELSEIKELINDFEQGSMRELQISDGDFQLVLSKNEALQPVPVATIPSAAPRMTEVNTPADTAEPMATADLITAPLVGSIYLQASTDAAPFVQVGDHVQVGQTVAVIEAMKMMTDIPSPVAGTISEILVANEDIVDFDKPVFKVIRD</sequence>
<comment type="pathway">
    <text evidence="1 8">Lipid metabolism; fatty acid biosynthesis.</text>
</comment>
<dbReference type="KEGG" id="wei:EQG49_01155"/>
<dbReference type="UniPathway" id="UPA00094"/>